<evidence type="ECO:0000259" key="12">
    <source>
        <dbReference type="PROSITE" id="PS50868"/>
    </source>
</evidence>
<name>A0AAW1VT02_RUBAR</name>
<evidence type="ECO:0000256" key="2">
    <source>
        <dbReference type="ARBA" id="ARBA00012182"/>
    </source>
</evidence>
<gene>
    <name evidence="13" type="ORF">M0R45_034167</name>
</gene>
<evidence type="ECO:0000256" key="1">
    <source>
        <dbReference type="ARBA" id="ARBA00004123"/>
    </source>
</evidence>
<evidence type="ECO:0000259" key="11">
    <source>
        <dbReference type="PROSITE" id="PS50280"/>
    </source>
</evidence>
<dbReference type="InterPro" id="IPR003616">
    <property type="entry name" value="Post-SET_dom"/>
</dbReference>
<evidence type="ECO:0000313" key="13">
    <source>
        <dbReference type="EMBL" id="KAK9910196.1"/>
    </source>
</evidence>
<dbReference type="GO" id="GO:0048188">
    <property type="term" value="C:Set1C/COMPASS complex"/>
    <property type="evidence" value="ECO:0007669"/>
    <property type="project" value="TreeGrafter"/>
</dbReference>
<feature type="domain" description="Post-SET" evidence="12">
    <location>
        <begin position="295"/>
        <end position="311"/>
    </location>
</feature>
<keyword evidence="14" id="KW-1185">Reference proteome</keyword>
<evidence type="ECO:0000256" key="4">
    <source>
        <dbReference type="ARBA" id="ARBA00022679"/>
    </source>
</evidence>
<dbReference type="SMART" id="SM00317">
    <property type="entry name" value="SET"/>
    <property type="match status" value="1"/>
</dbReference>
<keyword evidence="7" id="KW-0539">Nucleus</keyword>
<dbReference type="InterPro" id="IPR001214">
    <property type="entry name" value="SET_dom"/>
</dbReference>
<accession>A0AAW1VT02</accession>
<comment type="subcellular location">
    <subcellularLocation>
        <location evidence="1">Nucleus</location>
    </subcellularLocation>
</comment>
<keyword evidence="3" id="KW-0489">Methyltransferase</keyword>
<dbReference type="GO" id="GO:0032259">
    <property type="term" value="P:methylation"/>
    <property type="evidence" value="ECO:0007669"/>
    <property type="project" value="UniProtKB-KW"/>
</dbReference>
<comment type="catalytic activity">
    <reaction evidence="8">
        <text>L-lysyl(4)-[histone H3] + 3 S-adenosyl-L-methionine = N(6),N(6),N(6)-trimethyl-L-lysyl(4)-[histone H3] + 3 S-adenosyl-L-homocysteine + 3 H(+)</text>
        <dbReference type="Rhea" id="RHEA:60260"/>
        <dbReference type="Rhea" id="RHEA-COMP:15537"/>
        <dbReference type="Rhea" id="RHEA-COMP:15547"/>
        <dbReference type="ChEBI" id="CHEBI:15378"/>
        <dbReference type="ChEBI" id="CHEBI:29969"/>
        <dbReference type="ChEBI" id="CHEBI:57856"/>
        <dbReference type="ChEBI" id="CHEBI:59789"/>
        <dbReference type="ChEBI" id="CHEBI:61961"/>
        <dbReference type="EC" id="2.1.1.354"/>
    </reaction>
</comment>
<comment type="catalytic activity">
    <reaction evidence="10">
        <text>N(6),N(6)-dimethyl-L-lysyl(4)-[histone H3] + S-adenosyl-L-methionine = N(6),N(6),N(6)-trimethyl-L-lysyl(4)-[histone H3] + S-adenosyl-L-homocysteine + H(+)</text>
        <dbReference type="Rhea" id="RHEA:60272"/>
        <dbReference type="Rhea" id="RHEA-COMP:15537"/>
        <dbReference type="Rhea" id="RHEA-COMP:15540"/>
        <dbReference type="ChEBI" id="CHEBI:15378"/>
        <dbReference type="ChEBI" id="CHEBI:57856"/>
        <dbReference type="ChEBI" id="CHEBI:59789"/>
        <dbReference type="ChEBI" id="CHEBI:61961"/>
        <dbReference type="ChEBI" id="CHEBI:61976"/>
    </reaction>
</comment>
<reference evidence="13 14" key="1">
    <citation type="journal article" date="2023" name="G3 (Bethesda)">
        <title>A chromosome-length genome assembly and annotation of blackberry (Rubus argutus, cv. 'Hillquist').</title>
        <authorList>
            <person name="Bruna T."/>
            <person name="Aryal R."/>
            <person name="Dudchenko O."/>
            <person name="Sargent D.J."/>
            <person name="Mead D."/>
            <person name="Buti M."/>
            <person name="Cavallini A."/>
            <person name="Hytonen T."/>
            <person name="Andres J."/>
            <person name="Pham M."/>
            <person name="Weisz D."/>
            <person name="Mascagni F."/>
            <person name="Usai G."/>
            <person name="Natali L."/>
            <person name="Bassil N."/>
            <person name="Fernandez G.E."/>
            <person name="Lomsadze A."/>
            <person name="Armour M."/>
            <person name="Olukolu B."/>
            <person name="Poorten T."/>
            <person name="Britton C."/>
            <person name="Davik J."/>
            <person name="Ashrafi H."/>
            <person name="Aiden E.L."/>
            <person name="Borodovsky M."/>
            <person name="Worthington M."/>
        </authorList>
    </citation>
    <scope>NUCLEOTIDE SEQUENCE [LARGE SCALE GENOMIC DNA]</scope>
    <source>
        <strain evidence="13">PI 553951</strain>
    </source>
</reference>
<keyword evidence="4" id="KW-0808">Transferase</keyword>
<dbReference type="SUPFAM" id="SSF82199">
    <property type="entry name" value="SET domain"/>
    <property type="match status" value="1"/>
</dbReference>
<evidence type="ECO:0000256" key="3">
    <source>
        <dbReference type="ARBA" id="ARBA00022603"/>
    </source>
</evidence>
<protein>
    <recommendedName>
        <fullName evidence="2">[histone H3]-lysine(4) N-trimethyltransferase</fullName>
        <ecNumber evidence="2">2.1.1.354</ecNumber>
    </recommendedName>
</protein>
<dbReference type="GO" id="GO:0140999">
    <property type="term" value="F:histone H3K4 trimethyltransferase activity"/>
    <property type="evidence" value="ECO:0007669"/>
    <property type="project" value="UniProtKB-EC"/>
</dbReference>
<dbReference type="Pfam" id="PF00856">
    <property type="entry name" value="SET"/>
    <property type="match status" value="1"/>
</dbReference>
<dbReference type="CDD" id="cd10518">
    <property type="entry name" value="SET_SETD1-like"/>
    <property type="match status" value="1"/>
</dbReference>
<dbReference type="PANTHER" id="PTHR45814">
    <property type="entry name" value="HISTONE-LYSINE N-METHYLTRANSFERASE SETD1"/>
    <property type="match status" value="1"/>
</dbReference>
<dbReference type="Gene3D" id="2.170.270.10">
    <property type="entry name" value="SET domain"/>
    <property type="match status" value="1"/>
</dbReference>
<dbReference type="EMBL" id="JBEDUW010000007">
    <property type="protein sequence ID" value="KAK9910196.1"/>
    <property type="molecule type" value="Genomic_DNA"/>
</dbReference>
<evidence type="ECO:0000256" key="5">
    <source>
        <dbReference type="ARBA" id="ARBA00022691"/>
    </source>
</evidence>
<dbReference type="FunFam" id="2.170.270.10:FF:000058">
    <property type="entry name" value="Histone-lysine N-methyltransferase"/>
    <property type="match status" value="1"/>
</dbReference>
<dbReference type="Proteomes" id="UP001457282">
    <property type="component" value="Unassembled WGS sequence"/>
</dbReference>
<sequence>MEPAVGILRIPPTTFLKRCHGVALSREEWETSNNELIYCAVHRVPNPDAVVVVHTPSGVFAARTSLQNQRGCFRGSRVVSSKRTEVTELLEPSISESYELEPLSATRCRVIKRSNFKRSELLPIFHRPRGPTHHSFDTVNSLSTFKEVEDSKIFSSFKDRLYHLQKTENHRVCFGKSGIHGWGLFARRNIQEGEMVVEYRGERVRRSIADLREARYRQEGKDCYLFKISEEVVIDATYRGNIARLINHSCMPNCYSRIMSVGEENRIVLIAKTNVSAGEELTYDYLFEPDEHDELKVPCLCKAPNCRKFLC</sequence>
<dbReference type="PANTHER" id="PTHR45814:SF2">
    <property type="entry name" value="HISTONE-LYSINE N-METHYLTRANSFERASE SETD1"/>
    <property type="match status" value="1"/>
</dbReference>
<evidence type="ECO:0000313" key="14">
    <source>
        <dbReference type="Proteomes" id="UP001457282"/>
    </source>
</evidence>
<evidence type="ECO:0000256" key="6">
    <source>
        <dbReference type="ARBA" id="ARBA00022853"/>
    </source>
</evidence>
<dbReference type="InterPro" id="IPR046341">
    <property type="entry name" value="SET_dom_sf"/>
</dbReference>
<dbReference type="InterPro" id="IPR044570">
    <property type="entry name" value="Set1-like"/>
</dbReference>
<keyword evidence="6" id="KW-0156">Chromatin regulator</keyword>
<evidence type="ECO:0000256" key="9">
    <source>
        <dbReference type="ARBA" id="ARBA00047583"/>
    </source>
</evidence>
<dbReference type="PROSITE" id="PS50280">
    <property type="entry name" value="SET"/>
    <property type="match status" value="1"/>
</dbReference>
<feature type="domain" description="SET" evidence="11">
    <location>
        <begin position="170"/>
        <end position="286"/>
    </location>
</feature>
<dbReference type="EC" id="2.1.1.354" evidence="2"/>
<dbReference type="AlphaFoldDB" id="A0AAW1VT02"/>
<evidence type="ECO:0000256" key="7">
    <source>
        <dbReference type="ARBA" id="ARBA00023242"/>
    </source>
</evidence>
<dbReference type="PROSITE" id="PS50868">
    <property type="entry name" value="POST_SET"/>
    <property type="match status" value="1"/>
</dbReference>
<organism evidence="13 14">
    <name type="scientific">Rubus argutus</name>
    <name type="common">Southern blackberry</name>
    <dbReference type="NCBI Taxonomy" id="59490"/>
    <lineage>
        <taxon>Eukaryota</taxon>
        <taxon>Viridiplantae</taxon>
        <taxon>Streptophyta</taxon>
        <taxon>Embryophyta</taxon>
        <taxon>Tracheophyta</taxon>
        <taxon>Spermatophyta</taxon>
        <taxon>Magnoliopsida</taxon>
        <taxon>eudicotyledons</taxon>
        <taxon>Gunneridae</taxon>
        <taxon>Pentapetalae</taxon>
        <taxon>rosids</taxon>
        <taxon>fabids</taxon>
        <taxon>Rosales</taxon>
        <taxon>Rosaceae</taxon>
        <taxon>Rosoideae</taxon>
        <taxon>Rosoideae incertae sedis</taxon>
        <taxon>Rubus</taxon>
    </lineage>
</organism>
<keyword evidence="5" id="KW-0949">S-adenosyl-L-methionine</keyword>
<evidence type="ECO:0000256" key="10">
    <source>
        <dbReference type="ARBA" id="ARBA00049129"/>
    </source>
</evidence>
<comment type="caution">
    <text evidence="13">The sequence shown here is derived from an EMBL/GenBank/DDBJ whole genome shotgun (WGS) entry which is preliminary data.</text>
</comment>
<evidence type="ECO:0000256" key="8">
    <source>
        <dbReference type="ARBA" id="ARBA00047571"/>
    </source>
</evidence>
<proteinExistence type="predicted"/>
<comment type="catalytic activity">
    <reaction evidence="9">
        <text>N(6)-methyl-L-lysyl(4)-[histone H3] + S-adenosyl-L-methionine = N(6),N(6)-dimethyl-L-lysyl(4)-[histone H3] + S-adenosyl-L-homocysteine + H(+)</text>
        <dbReference type="Rhea" id="RHEA:60268"/>
        <dbReference type="Rhea" id="RHEA-COMP:15540"/>
        <dbReference type="Rhea" id="RHEA-COMP:15543"/>
        <dbReference type="ChEBI" id="CHEBI:15378"/>
        <dbReference type="ChEBI" id="CHEBI:57856"/>
        <dbReference type="ChEBI" id="CHEBI:59789"/>
        <dbReference type="ChEBI" id="CHEBI:61929"/>
        <dbReference type="ChEBI" id="CHEBI:61976"/>
    </reaction>
</comment>